<evidence type="ECO:0000256" key="10">
    <source>
        <dbReference type="PROSITE-ProRule" id="PRU00703"/>
    </source>
</evidence>
<dbReference type="PRINTS" id="PR00762">
    <property type="entry name" value="CLCHANNEL"/>
</dbReference>
<keyword evidence="6 11" id="KW-0472">Membrane</keyword>
<keyword evidence="3 11" id="KW-0812">Transmembrane</keyword>
<accession>A0ABQ6GT85</accession>
<evidence type="ECO:0000256" key="3">
    <source>
        <dbReference type="ARBA" id="ARBA00022692"/>
    </source>
</evidence>
<evidence type="ECO:0000256" key="5">
    <source>
        <dbReference type="ARBA" id="ARBA00023065"/>
    </source>
</evidence>
<organism evidence="13 14">
    <name type="scientific">Thalassotalea insulae</name>
    <dbReference type="NCBI Taxonomy" id="2056778"/>
    <lineage>
        <taxon>Bacteria</taxon>
        <taxon>Pseudomonadati</taxon>
        <taxon>Pseudomonadota</taxon>
        <taxon>Gammaproteobacteria</taxon>
        <taxon>Alteromonadales</taxon>
        <taxon>Colwelliaceae</taxon>
        <taxon>Thalassotalea</taxon>
    </lineage>
</organism>
<evidence type="ECO:0000256" key="8">
    <source>
        <dbReference type="ARBA" id="ARBA00023214"/>
    </source>
</evidence>
<dbReference type="EMBL" id="BSST01000001">
    <property type="protein sequence ID" value="GLX77896.1"/>
    <property type="molecule type" value="Genomic_DNA"/>
</dbReference>
<feature type="domain" description="CBS" evidence="12">
    <location>
        <begin position="501"/>
        <end position="559"/>
    </location>
</feature>
<dbReference type="Gene3D" id="1.10.3080.10">
    <property type="entry name" value="Clc chloride channel"/>
    <property type="match status" value="1"/>
</dbReference>
<dbReference type="RefSeq" id="WP_284243796.1">
    <property type="nucleotide sequence ID" value="NZ_BSST01000001.1"/>
</dbReference>
<dbReference type="InterPro" id="IPR014743">
    <property type="entry name" value="Cl-channel_core"/>
</dbReference>
<feature type="transmembrane region" description="Helical" evidence="11">
    <location>
        <begin position="20"/>
        <end position="45"/>
    </location>
</feature>
<keyword evidence="9" id="KW-0407">Ion channel</keyword>
<keyword evidence="2" id="KW-0813">Transport</keyword>
<reference evidence="13 14" key="1">
    <citation type="submission" date="2023-03" db="EMBL/GenBank/DDBJ databases">
        <title>Draft genome sequence of Thalassotalea insulae KCTC 62186T.</title>
        <authorList>
            <person name="Sawabe T."/>
        </authorList>
    </citation>
    <scope>NUCLEOTIDE SEQUENCE [LARGE SCALE GENOMIC DNA]</scope>
    <source>
        <strain evidence="13 14">KCTC 62186</strain>
    </source>
</reference>
<evidence type="ECO:0000313" key="14">
    <source>
        <dbReference type="Proteomes" id="UP001157186"/>
    </source>
</evidence>
<dbReference type="CDD" id="cd00400">
    <property type="entry name" value="Voltage_gated_ClC"/>
    <property type="match status" value="1"/>
</dbReference>
<feature type="transmembrane region" description="Helical" evidence="11">
    <location>
        <begin position="193"/>
        <end position="212"/>
    </location>
</feature>
<dbReference type="Proteomes" id="UP001157186">
    <property type="component" value="Unassembled WGS sequence"/>
</dbReference>
<evidence type="ECO:0000256" key="4">
    <source>
        <dbReference type="ARBA" id="ARBA00022989"/>
    </source>
</evidence>
<evidence type="ECO:0000256" key="11">
    <source>
        <dbReference type="SAM" id="Phobius"/>
    </source>
</evidence>
<keyword evidence="10" id="KW-0129">CBS domain</keyword>
<evidence type="ECO:0000256" key="7">
    <source>
        <dbReference type="ARBA" id="ARBA00023173"/>
    </source>
</evidence>
<evidence type="ECO:0000256" key="2">
    <source>
        <dbReference type="ARBA" id="ARBA00022448"/>
    </source>
</evidence>
<feature type="transmembrane region" description="Helical" evidence="11">
    <location>
        <begin position="233"/>
        <end position="252"/>
    </location>
</feature>
<feature type="transmembrane region" description="Helical" evidence="11">
    <location>
        <begin position="391"/>
        <end position="412"/>
    </location>
</feature>
<dbReference type="InterPro" id="IPR001807">
    <property type="entry name" value="ClC"/>
</dbReference>
<evidence type="ECO:0000256" key="1">
    <source>
        <dbReference type="ARBA" id="ARBA00004141"/>
    </source>
</evidence>
<gene>
    <name evidence="13" type="ORF">tinsulaeT_12360</name>
</gene>
<feature type="transmembrane region" description="Helical" evidence="11">
    <location>
        <begin position="65"/>
        <end position="87"/>
    </location>
</feature>
<keyword evidence="8" id="KW-0868">Chloride</keyword>
<keyword evidence="4 11" id="KW-1133">Transmembrane helix</keyword>
<evidence type="ECO:0000256" key="9">
    <source>
        <dbReference type="ARBA" id="ARBA00023303"/>
    </source>
</evidence>
<dbReference type="PROSITE" id="PS51371">
    <property type="entry name" value="CBS"/>
    <property type="match status" value="1"/>
</dbReference>
<feature type="transmembrane region" description="Helical" evidence="11">
    <location>
        <begin position="305"/>
        <end position="323"/>
    </location>
</feature>
<feature type="transmembrane region" description="Helical" evidence="11">
    <location>
        <begin position="264"/>
        <end position="285"/>
    </location>
</feature>
<dbReference type="PANTHER" id="PTHR43427">
    <property type="entry name" value="CHLORIDE CHANNEL PROTEIN CLC-E"/>
    <property type="match status" value="1"/>
</dbReference>
<keyword evidence="14" id="KW-1185">Reference proteome</keyword>
<dbReference type="SUPFAM" id="SSF81340">
    <property type="entry name" value="Clc chloride channel"/>
    <property type="match status" value="1"/>
</dbReference>
<name>A0ABQ6GT85_9GAMM</name>
<evidence type="ECO:0000256" key="6">
    <source>
        <dbReference type="ARBA" id="ARBA00023136"/>
    </source>
</evidence>
<dbReference type="InterPro" id="IPR000644">
    <property type="entry name" value="CBS_dom"/>
</dbReference>
<evidence type="ECO:0000313" key="13">
    <source>
        <dbReference type="EMBL" id="GLX77896.1"/>
    </source>
</evidence>
<dbReference type="Pfam" id="PF00654">
    <property type="entry name" value="Voltage_CLC"/>
    <property type="match status" value="1"/>
</dbReference>
<sequence>MMSLISLKKRLALPKTSWQLCVLAAIGGAMSALLIILFTLSIKALQQFYISAKDDYTTLDAVSRFDLPIIGALLILIFSRFTGYQYLRTGIPFVLHRLKVAHGIIPLRNTLNQFVGTVIALASGFSVGREGPAVHLGAACSSYLGSVLKLPYNTIRTLCACGIAAGISASFNTPLAAVIFVMEVILREYKVHIFIPVMIAAIIGSMITQSVFGPAHAFEFFDKIQISIAEYPFIVLLGVFIGILAFVFNRYLTLLIQHSSNIHIIPRFLVAAFITGSLGFAIPYAMGSDIGAITFSINNEQTFELLFGLLIAKMLMTISALGLGIPGGIIGPIISIGAIAGICASTIAGHFIPSEHLHTDFALMGMAGFMAATLNAPLAALLAVVELSNQIEIIIPALIVITSSCVVSGQFLNNRSVIIMQLEVQNLLYRKPPIEKSLQRIGVIGTMQENFTLHQQLSAEDILASPALRNSQDFIISKQSGDDNPFIWFEITQVEEQTNIVAHQLIPLSSQATLAEAYLLLVKYRRGAVAIYGDTQHELLGLVTFEQIRQYLLEGKITP</sequence>
<keyword evidence="7" id="KW-0869">Chloride channel</keyword>
<dbReference type="InterPro" id="IPR050368">
    <property type="entry name" value="ClC-type_chloride_channel"/>
</dbReference>
<feature type="transmembrane region" description="Helical" evidence="11">
    <location>
        <begin position="361"/>
        <end position="385"/>
    </location>
</feature>
<proteinExistence type="predicted"/>
<comment type="caution">
    <text evidence="13">The sequence shown here is derived from an EMBL/GenBank/DDBJ whole genome shotgun (WGS) entry which is preliminary data.</text>
</comment>
<feature type="transmembrane region" description="Helical" evidence="11">
    <location>
        <begin position="329"/>
        <end position="349"/>
    </location>
</feature>
<evidence type="ECO:0000259" key="12">
    <source>
        <dbReference type="PROSITE" id="PS51371"/>
    </source>
</evidence>
<feature type="transmembrane region" description="Helical" evidence="11">
    <location>
        <begin position="158"/>
        <end position="181"/>
    </location>
</feature>
<protein>
    <submittedName>
        <fullName evidence="13">Chloride channel protein</fullName>
    </submittedName>
</protein>
<keyword evidence="5" id="KW-0406">Ion transport</keyword>
<comment type="subcellular location">
    <subcellularLocation>
        <location evidence="1">Membrane</location>
        <topology evidence="1">Multi-pass membrane protein</topology>
    </subcellularLocation>
</comment>
<dbReference type="PANTHER" id="PTHR43427:SF6">
    <property type="entry name" value="CHLORIDE CHANNEL PROTEIN CLC-E"/>
    <property type="match status" value="1"/>
</dbReference>